<feature type="transmembrane region" description="Helical" evidence="2">
    <location>
        <begin position="141"/>
        <end position="163"/>
    </location>
</feature>
<evidence type="ECO:0000256" key="2">
    <source>
        <dbReference type="SAM" id="Phobius"/>
    </source>
</evidence>
<dbReference type="InterPro" id="IPR004156">
    <property type="entry name" value="OATP"/>
</dbReference>
<keyword evidence="1" id="KW-1015">Disulfide bond</keyword>
<dbReference type="Pfam" id="PF03137">
    <property type="entry name" value="OATP"/>
    <property type="match status" value="1"/>
</dbReference>
<sequence>MADKSLEKAGLDNYAYKADFDDKKDVSEGINHVKDETNSCASESKSSAGDDVDLSCGVGRFRTGILGRCYSNVWMFSLLMGVSSMFTTMVVDVSRTHINSLERQFNIDNSEAGWFDTCPRIGFMSSVFLVGHFAKRSHLPVIIGSFGILQGGLLLIPAVLQLVRPYTLPVL</sequence>
<evidence type="ECO:0000313" key="3">
    <source>
        <dbReference type="Proteomes" id="UP000694888"/>
    </source>
</evidence>
<keyword evidence="2" id="KW-1133">Transmembrane helix</keyword>
<proteinExistence type="predicted"/>
<gene>
    <name evidence="4" type="primary">LOC118478290</name>
</gene>
<evidence type="ECO:0000256" key="1">
    <source>
        <dbReference type="ARBA" id="ARBA00023157"/>
    </source>
</evidence>
<dbReference type="PANTHER" id="PTHR11388">
    <property type="entry name" value="ORGANIC ANION TRANSPORTER"/>
    <property type="match status" value="1"/>
</dbReference>
<dbReference type="InterPro" id="IPR036259">
    <property type="entry name" value="MFS_trans_sf"/>
</dbReference>
<dbReference type="Proteomes" id="UP000694888">
    <property type="component" value="Unplaced"/>
</dbReference>
<keyword evidence="2" id="KW-0472">Membrane</keyword>
<dbReference type="SUPFAM" id="SSF103473">
    <property type="entry name" value="MFS general substrate transporter"/>
    <property type="match status" value="1"/>
</dbReference>
<dbReference type="GeneID" id="118478290"/>
<keyword evidence="2" id="KW-0812">Transmembrane</keyword>
<name>A0ABM1VYL0_APLCA</name>
<organism evidence="3 4">
    <name type="scientific">Aplysia californica</name>
    <name type="common">California sea hare</name>
    <dbReference type="NCBI Taxonomy" id="6500"/>
    <lineage>
        <taxon>Eukaryota</taxon>
        <taxon>Metazoa</taxon>
        <taxon>Spiralia</taxon>
        <taxon>Lophotrochozoa</taxon>
        <taxon>Mollusca</taxon>
        <taxon>Gastropoda</taxon>
        <taxon>Heterobranchia</taxon>
        <taxon>Euthyneura</taxon>
        <taxon>Tectipleura</taxon>
        <taxon>Aplysiida</taxon>
        <taxon>Aplysioidea</taxon>
        <taxon>Aplysiidae</taxon>
        <taxon>Aplysia</taxon>
    </lineage>
</organism>
<dbReference type="PANTHER" id="PTHR11388:SF142">
    <property type="entry name" value="SOLUTE CARRIER ORGANIC ANION TRANSPORTER FAMILY MEMBER 5A1"/>
    <property type="match status" value="1"/>
</dbReference>
<reference evidence="4" key="1">
    <citation type="submission" date="2025-08" db="UniProtKB">
        <authorList>
            <consortium name="RefSeq"/>
        </authorList>
    </citation>
    <scope>IDENTIFICATION</scope>
</reference>
<keyword evidence="3" id="KW-1185">Reference proteome</keyword>
<dbReference type="RefSeq" id="XP_035827503.1">
    <property type="nucleotide sequence ID" value="XM_035971610.1"/>
</dbReference>
<protein>
    <submittedName>
        <fullName evidence="4">Uncharacterized protein LOC118478290</fullName>
    </submittedName>
</protein>
<evidence type="ECO:0000313" key="4">
    <source>
        <dbReference type="RefSeq" id="XP_035827503.1"/>
    </source>
</evidence>
<feature type="transmembrane region" description="Helical" evidence="2">
    <location>
        <begin position="73"/>
        <end position="93"/>
    </location>
</feature>
<accession>A0ABM1VYL0</accession>